<dbReference type="GO" id="GO:0051225">
    <property type="term" value="P:spindle assembly"/>
    <property type="evidence" value="ECO:0007669"/>
    <property type="project" value="TreeGrafter"/>
</dbReference>
<feature type="region of interest" description="Disordered" evidence="6">
    <location>
        <begin position="100"/>
        <end position="127"/>
    </location>
</feature>
<evidence type="ECO:0000256" key="3">
    <source>
        <dbReference type="ARBA" id="ARBA00022490"/>
    </source>
</evidence>
<gene>
    <name evidence="10" type="ORF">VMCG_02187</name>
</gene>
<dbReference type="PANTHER" id="PTHR19302:SF27">
    <property type="entry name" value="GAMMA-TUBULIN COMPLEX COMPONENT 4"/>
    <property type="match status" value="1"/>
</dbReference>
<dbReference type="GO" id="GO:0043015">
    <property type="term" value="F:gamma-tubulin binding"/>
    <property type="evidence" value="ECO:0007669"/>
    <property type="project" value="InterPro"/>
</dbReference>
<dbReference type="Pfam" id="PF04130">
    <property type="entry name" value="GCP_C_terminal"/>
    <property type="match status" value="1"/>
</dbReference>
<dbReference type="Pfam" id="PF17681">
    <property type="entry name" value="GCP_N_terminal"/>
    <property type="match status" value="1"/>
</dbReference>
<proteinExistence type="inferred from homology"/>
<dbReference type="InterPro" id="IPR041470">
    <property type="entry name" value="GCP_N"/>
</dbReference>
<keyword evidence="11" id="KW-1185">Reference proteome</keyword>
<dbReference type="GO" id="GO:0000278">
    <property type="term" value="P:mitotic cell cycle"/>
    <property type="evidence" value="ECO:0007669"/>
    <property type="project" value="TreeGrafter"/>
</dbReference>
<dbReference type="Proteomes" id="UP000283895">
    <property type="component" value="Unassembled WGS sequence"/>
</dbReference>
<feature type="domain" description="Gamma tubulin complex component protein N-terminal" evidence="9">
    <location>
        <begin position="489"/>
        <end position="789"/>
    </location>
</feature>
<comment type="caution">
    <text evidence="10">The sequence shown here is derived from an EMBL/GenBank/DDBJ whole genome shotgun (WGS) entry which is preliminary data.</text>
</comment>
<comment type="similarity">
    <text evidence="2">Belongs to the TUBGCP family.</text>
</comment>
<dbReference type="OrthoDB" id="78652at2759"/>
<accession>A0A423X1P6</accession>
<dbReference type="GO" id="GO:0031122">
    <property type="term" value="P:cytoplasmic microtubule organization"/>
    <property type="evidence" value="ECO:0007669"/>
    <property type="project" value="TreeGrafter"/>
</dbReference>
<organism evidence="10 11">
    <name type="scientific">Cytospora schulzeri</name>
    <dbReference type="NCBI Taxonomy" id="448051"/>
    <lineage>
        <taxon>Eukaryota</taxon>
        <taxon>Fungi</taxon>
        <taxon>Dikarya</taxon>
        <taxon>Ascomycota</taxon>
        <taxon>Pezizomycotina</taxon>
        <taxon>Sordariomycetes</taxon>
        <taxon>Sordariomycetidae</taxon>
        <taxon>Diaporthales</taxon>
        <taxon>Cytosporaceae</taxon>
        <taxon>Cytospora</taxon>
    </lineage>
</organism>
<feature type="domain" description="Senescence" evidence="8">
    <location>
        <begin position="229"/>
        <end position="418"/>
    </location>
</feature>
<evidence type="ECO:0000313" key="10">
    <source>
        <dbReference type="EMBL" id="ROW09710.1"/>
    </source>
</evidence>
<name>A0A423X1P6_9PEZI</name>
<dbReference type="EMBL" id="LKEA01000004">
    <property type="protein sequence ID" value="ROW09710.1"/>
    <property type="molecule type" value="Genomic_DNA"/>
</dbReference>
<evidence type="ECO:0000259" key="7">
    <source>
        <dbReference type="Pfam" id="PF04130"/>
    </source>
</evidence>
<dbReference type="PANTHER" id="PTHR19302">
    <property type="entry name" value="GAMMA TUBULIN COMPLEX PROTEIN"/>
    <property type="match status" value="1"/>
</dbReference>
<dbReference type="GO" id="GO:0005874">
    <property type="term" value="C:microtubule"/>
    <property type="evidence" value="ECO:0007669"/>
    <property type="project" value="UniProtKB-KW"/>
</dbReference>
<reference evidence="10 11" key="1">
    <citation type="submission" date="2015-09" db="EMBL/GenBank/DDBJ databases">
        <title>Host preference determinants of Valsa canker pathogens revealed by comparative genomics.</title>
        <authorList>
            <person name="Yin Z."/>
            <person name="Huang L."/>
        </authorList>
    </citation>
    <scope>NUCLEOTIDE SEQUENCE [LARGE SCALE GENOMIC DNA]</scope>
    <source>
        <strain evidence="10 11">03-1</strain>
    </source>
</reference>
<feature type="compositionally biased region" description="Low complexity" evidence="6">
    <location>
        <begin position="111"/>
        <end position="127"/>
    </location>
</feature>
<feature type="region of interest" description="Disordered" evidence="6">
    <location>
        <begin position="446"/>
        <end position="484"/>
    </location>
</feature>
<evidence type="ECO:0000256" key="6">
    <source>
        <dbReference type="SAM" id="MobiDB-lite"/>
    </source>
</evidence>
<dbReference type="GO" id="GO:0051011">
    <property type="term" value="F:microtubule minus-end binding"/>
    <property type="evidence" value="ECO:0007669"/>
    <property type="project" value="TreeGrafter"/>
</dbReference>
<dbReference type="STRING" id="356882.A0A423X1P6"/>
<dbReference type="InterPro" id="IPR007259">
    <property type="entry name" value="GCP"/>
</dbReference>
<dbReference type="GO" id="GO:0044732">
    <property type="term" value="C:mitotic spindle pole body"/>
    <property type="evidence" value="ECO:0007669"/>
    <property type="project" value="TreeGrafter"/>
</dbReference>
<evidence type="ECO:0000259" key="9">
    <source>
        <dbReference type="Pfam" id="PF17681"/>
    </source>
</evidence>
<dbReference type="GO" id="GO:0051321">
    <property type="term" value="P:meiotic cell cycle"/>
    <property type="evidence" value="ECO:0007669"/>
    <property type="project" value="TreeGrafter"/>
</dbReference>
<feature type="region of interest" description="Disordered" evidence="6">
    <location>
        <begin position="1082"/>
        <end position="1101"/>
    </location>
</feature>
<evidence type="ECO:0000256" key="5">
    <source>
        <dbReference type="ARBA" id="ARBA00023212"/>
    </source>
</evidence>
<dbReference type="GO" id="GO:0000922">
    <property type="term" value="C:spindle pole"/>
    <property type="evidence" value="ECO:0007669"/>
    <property type="project" value="InterPro"/>
</dbReference>
<feature type="region of interest" description="Disordered" evidence="6">
    <location>
        <begin position="1043"/>
        <end position="1072"/>
    </location>
</feature>
<keyword evidence="4" id="KW-0493">Microtubule</keyword>
<evidence type="ECO:0000259" key="8">
    <source>
        <dbReference type="Pfam" id="PF06911"/>
    </source>
</evidence>
<feature type="region of interest" description="Disordered" evidence="6">
    <location>
        <begin position="311"/>
        <end position="334"/>
    </location>
</feature>
<dbReference type="GO" id="GO:0007020">
    <property type="term" value="P:microtubule nucleation"/>
    <property type="evidence" value="ECO:0007669"/>
    <property type="project" value="InterPro"/>
</dbReference>
<evidence type="ECO:0000256" key="4">
    <source>
        <dbReference type="ARBA" id="ARBA00022701"/>
    </source>
</evidence>
<dbReference type="InterPro" id="IPR040457">
    <property type="entry name" value="GCP_C"/>
</dbReference>
<keyword evidence="3" id="KW-0963">Cytoplasm</keyword>
<feature type="domain" description="Gamma tubulin complex component C-terminal" evidence="7">
    <location>
        <begin position="797"/>
        <end position="1249"/>
    </location>
</feature>
<evidence type="ECO:0000256" key="1">
    <source>
        <dbReference type="ARBA" id="ARBA00004267"/>
    </source>
</evidence>
<dbReference type="AlphaFoldDB" id="A0A423X1P6"/>
<dbReference type="Pfam" id="PF06911">
    <property type="entry name" value="Senescence"/>
    <property type="match status" value="1"/>
</dbReference>
<evidence type="ECO:0008006" key="12">
    <source>
        <dbReference type="Google" id="ProtNLM"/>
    </source>
</evidence>
<sequence>MASGHNDPKLLYAVNGVSAYHLAHGKEQSLTPAGPQTLSLLMIYHQPPTSYLIPRWDLGPNSGAFTRIEFPAPGSRPGVQEDVDTFETILAQCTAFLERAPPPIAKDKKPSATSPKTKASSSKSKAALAAEEEIPVYNPGDYKPGEAYAEGSHSSSVHGGQIVLVDEEDGSVIGELGEDYQVVEDSSLRPGSKDPVQIVLPQNGSNQITISPAKPEDVEMVLHPAYKKSFLVSNAAAASRLIVTGSSMVSKALQSGAESYTQKTKPAAKPVTFKPTTQEHVRRVHAFTNSAAGLSAKTVGQIGKVAQNVGATLSRQGKNNNGQPKGYDKDGKPLETYKPGLLNKSMMAFSTVADGIELAGRTLLESTSNAATTVVGHKWGPEAGEVTRSLSGGMKNVGLVYIDVTGVSRRAILKSVAKGMVVGRGADGGEVVVGGGDGGEPATMAGALPPNQQGQYIEGRDSRSETSSILGAEGKKPAASSSAHTPEMLHEILLSLSGHPSPLLRSAQAPDPDATAASSLISPPERELLRGVAHLSDLHVKLISFSAQIAASHPSMICRAVATAVDNTHLAAFQRKVLEVEETILRKDAGLVGAYNIVPLTAVVGEFDGWTRRMEWLWELVQFMLRKESGADGGEAFCTGAAVIDRLCGELQTGYTDIEETTRSLVRVAETAWVKQVSAWILYGRLPGFGGEDFFIQRASDTEEDFICVSSLLPSFVTAPTAASMLFIGRSLNHIRAKGSLDGGMQGLDHLSSQLRELSQLTYPLDSATFSRTVTSIRLFLSRNTLQKLLPLSRVLEMLHLLRGFFLLGRGEFAMALTQQADGKIRGRWRRAVNLAHEKRDGLSNVVVKEGEVVAVLTRTWAAMGSMQGHHVEEDEGFEMARDLLKLTLASSKPSTPARLGPSSQIASTPFCNLMFSVPVTLTMRVPSPLDLFLSASDVQTYTAINSYLHSIRRAHLRLTDLWKITPLRRHHPPPPKPAHGSTKAGRARVIQLRERQGSRMLDMRSTWTTCSAAIFFLAEVEGYLQIEVVAELWEGFQRWLTTGSDEHRPPESTRPSRRPSPTPDGAMDIDEDDDMDMWLAEGATTPHPRGAVQEDKHPHDPQTLAAAHRIYLSTLVRRLLLSQQDVTDPLYDLLLEIDQLVALVHRLQDIWNSIDLEEDVGVVDAFVDLEREERDVKGQIRAAEGKIKGGIAGVIGILRNLEADHDAAAEAVGDGEEGGGLREEGQYVPRRVGGVDRLLMKLDFGSWFDRGKGDNAENGHHGG</sequence>
<evidence type="ECO:0000313" key="11">
    <source>
        <dbReference type="Proteomes" id="UP000283895"/>
    </source>
</evidence>
<dbReference type="GO" id="GO:0000930">
    <property type="term" value="C:gamma-tubulin complex"/>
    <property type="evidence" value="ECO:0007669"/>
    <property type="project" value="TreeGrafter"/>
</dbReference>
<keyword evidence="5" id="KW-0206">Cytoskeleton</keyword>
<feature type="compositionally biased region" description="Polar residues" evidence="6">
    <location>
        <begin position="311"/>
        <end position="323"/>
    </location>
</feature>
<dbReference type="Gene3D" id="1.20.120.1900">
    <property type="entry name" value="Gamma-tubulin complex, C-terminal domain"/>
    <property type="match status" value="1"/>
</dbReference>
<dbReference type="InterPro" id="IPR009686">
    <property type="entry name" value="Senescence/spartin_C"/>
</dbReference>
<dbReference type="InterPro" id="IPR042241">
    <property type="entry name" value="GCP_C_sf"/>
</dbReference>
<protein>
    <recommendedName>
        <fullName evidence="12">Spindle pole body component</fullName>
    </recommendedName>
</protein>
<feature type="region of interest" description="Disordered" evidence="6">
    <location>
        <begin position="968"/>
        <end position="988"/>
    </location>
</feature>
<comment type="subcellular location">
    <subcellularLocation>
        <location evidence="1">Cytoplasm</location>
        <location evidence="1">Cytoskeleton</location>
        <location evidence="1">Microtubule organizing center</location>
    </subcellularLocation>
</comment>
<evidence type="ECO:0000256" key="2">
    <source>
        <dbReference type="ARBA" id="ARBA00010337"/>
    </source>
</evidence>